<feature type="domain" description="Solute-binding protein family 5" evidence="5">
    <location>
        <begin position="132"/>
        <end position="607"/>
    </location>
</feature>
<feature type="region of interest" description="Disordered" evidence="4">
    <location>
        <begin position="755"/>
        <end position="783"/>
    </location>
</feature>
<dbReference type="InterPro" id="IPR027552">
    <property type="entry name" value="CGP_CTERM"/>
</dbReference>
<dbReference type="STRING" id="529709.PYCH_15860"/>
<reference evidence="6 7" key="1">
    <citation type="journal article" date="2011" name="J. Bacteriol.">
        <title>Complete genome sequence of the obligate piezophilic hyperthermophilic archaeon Pyrococcus yayanosii CH1.</title>
        <authorList>
            <person name="Jun X."/>
            <person name="Lupeng L."/>
            <person name="Minjuan X."/>
            <person name="Oger P."/>
            <person name="Fengping W."/>
            <person name="Jebbar M."/>
            <person name="Xiang X."/>
        </authorList>
    </citation>
    <scope>NUCLEOTIDE SEQUENCE [LARGE SCALE GENOMIC DNA]</scope>
    <source>
        <strain evidence="7">CH1 / JCM 16557</strain>
    </source>
</reference>
<dbReference type="SUPFAM" id="SSF53850">
    <property type="entry name" value="Periplasmic binding protein-like II"/>
    <property type="match status" value="1"/>
</dbReference>
<evidence type="ECO:0000313" key="6">
    <source>
        <dbReference type="EMBL" id="AEH25252.1"/>
    </source>
</evidence>
<dbReference type="Gene3D" id="3.40.190.10">
    <property type="entry name" value="Periplasmic binding protein-like II"/>
    <property type="match status" value="1"/>
</dbReference>
<evidence type="ECO:0000259" key="5">
    <source>
        <dbReference type="Pfam" id="PF00496"/>
    </source>
</evidence>
<dbReference type="InterPro" id="IPR000914">
    <property type="entry name" value="SBP_5_dom"/>
</dbReference>
<dbReference type="RefSeq" id="WP_013906308.1">
    <property type="nucleotide sequence ID" value="NC_015680.1"/>
</dbReference>
<dbReference type="EMBL" id="CP002779">
    <property type="protein sequence ID" value="AEH25252.1"/>
    <property type="molecule type" value="Genomic_DNA"/>
</dbReference>
<dbReference type="InterPro" id="IPR039424">
    <property type="entry name" value="SBP_5"/>
</dbReference>
<dbReference type="PANTHER" id="PTHR30290:SF9">
    <property type="entry name" value="OLIGOPEPTIDE-BINDING PROTEIN APPA"/>
    <property type="match status" value="1"/>
</dbReference>
<evidence type="ECO:0000256" key="4">
    <source>
        <dbReference type="SAM" id="MobiDB-lite"/>
    </source>
</evidence>
<dbReference type="AlphaFoldDB" id="F8AGW1"/>
<accession>F8AGW1</accession>
<comment type="similarity">
    <text evidence="1">Belongs to the bacterial solute-binding protein 5 family.</text>
</comment>
<dbReference type="PANTHER" id="PTHR30290">
    <property type="entry name" value="PERIPLASMIC BINDING COMPONENT OF ABC TRANSPORTER"/>
    <property type="match status" value="1"/>
</dbReference>
<dbReference type="Gene3D" id="3.10.105.10">
    <property type="entry name" value="Dipeptide-binding Protein, Domain 3"/>
    <property type="match status" value="1"/>
</dbReference>
<evidence type="ECO:0000256" key="1">
    <source>
        <dbReference type="ARBA" id="ARBA00005695"/>
    </source>
</evidence>
<dbReference type="GeneID" id="10838155"/>
<protein>
    <submittedName>
        <fullName evidence="6">Peptide ABC transporter periplasmic protein</fullName>
    </submittedName>
</protein>
<proteinExistence type="inferred from homology"/>
<dbReference type="OrthoDB" id="85145at2157"/>
<dbReference type="eggNOG" id="arCOG01672">
    <property type="taxonomic scope" value="Archaea"/>
</dbReference>
<keyword evidence="2" id="KW-0813">Transport</keyword>
<keyword evidence="3" id="KW-0732">Signal</keyword>
<sequence length="822" mass="93519">MKRSLAVVLAIFMAFSILATPIAKPVAAEEQKTLKIAMYSATGSLFMGVWNPSSSGFTDVYSVRAAGIATDEGASVWGIDGVPHPYRCTIVEAKENVPVPEDAVIFNSTTDTWVAAHAGEIAPTYVRFKCQKIYFHDGHKLSVADVMFAYAWAFEWITQDGPDDPYYDATEADWSGDYYSKLLGIRVVSEDDNYFEVELYHTYTFAAYKPNQWWYFTPYTSYPWQLTYAIAEVVAHDPAYSYSEATEEVQQIDMLTPAHAQRVLEELEKLKKEKPIPDYLKPYIYDEQDEIKEYDDIINFIKEHNHMYISNGPYIIDVYKPENLYLRYVKFDKWVLPEFAEDEYKFGPDFDVIELYGIQNEQTIILGVASGEYDLSLYSFPAFKFAGLSEEDKAKIDMYKNIGGFWDMVWNPVHDKDNPYLITVGDKKYFNPFAIREIRFALEYLINRNYIVQNILQGSGGPMYIPWTSGDEIALKKLQVVMDAFGIDAQGDEEYALQLIDEAMQKAAADLKAMGYTLKKENGKWYFEGEPVKIVGIGRQEDERKDEAYYIAEILKKAGFEVEVKIVDRRTASQMVYLSDPANYEWGYYTEGWVASGSNPYSISRILQYYTTAWFGPGFVGWKFTPENTYRATVEEVLKFLGDGDIQTAIDLLELEYYTTPEKLQEILNWTADDIGTLIYTSDYNGVKVDSTEKYWDLNKIGAALGIYESFRVFTAETWEFFPVNKKIKFRIMDPAVGLGNSIVLKGAYLAEAPTTETPTKTETQTATETPTKTETQTQTVTETVTETATQTATETETGGGICGPAALIGLAIIPLLLRRRR</sequence>
<keyword evidence="7" id="KW-1185">Reference proteome</keyword>
<dbReference type="Proteomes" id="UP000008386">
    <property type="component" value="Chromosome"/>
</dbReference>
<dbReference type="HOGENOM" id="CLU_013622_0_0_2"/>
<gene>
    <name evidence="6" type="ordered locus">PYCH_15860</name>
</gene>
<evidence type="ECO:0000256" key="3">
    <source>
        <dbReference type="ARBA" id="ARBA00022729"/>
    </source>
</evidence>
<dbReference type="GO" id="GO:1904680">
    <property type="term" value="F:peptide transmembrane transporter activity"/>
    <property type="evidence" value="ECO:0007669"/>
    <property type="project" value="TreeGrafter"/>
</dbReference>
<evidence type="ECO:0000313" key="7">
    <source>
        <dbReference type="Proteomes" id="UP000008386"/>
    </source>
</evidence>
<dbReference type="Pfam" id="PF00496">
    <property type="entry name" value="SBP_bac_5"/>
    <property type="match status" value="1"/>
</dbReference>
<name>F8AGW1_PYRYC</name>
<organism evidence="6 7">
    <name type="scientific">Pyrococcus yayanosii (strain CH1 / JCM 16557)</name>
    <dbReference type="NCBI Taxonomy" id="529709"/>
    <lineage>
        <taxon>Archaea</taxon>
        <taxon>Methanobacteriati</taxon>
        <taxon>Methanobacteriota</taxon>
        <taxon>Thermococci</taxon>
        <taxon>Thermococcales</taxon>
        <taxon>Thermococcaceae</taxon>
        <taxon>Pyrococcus</taxon>
    </lineage>
</organism>
<dbReference type="GO" id="GO:0015833">
    <property type="term" value="P:peptide transport"/>
    <property type="evidence" value="ECO:0007669"/>
    <property type="project" value="TreeGrafter"/>
</dbReference>
<dbReference type="KEGG" id="pya:PYCH_15860"/>
<evidence type="ECO:0000256" key="2">
    <source>
        <dbReference type="ARBA" id="ARBA00022448"/>
    </source>
</evidence>
<dbReference type="NCBIfam" id="TIGR04288">
    <property type="entry name" value="CGP_CTERM"/>
    <property type="match status" value="1"/>
</dbReference>